<sequence length="136" mass="15269">MSDQEKSRKISPESDFIEDDVTKDHLTIEVPQLEKTSRTVTPPPSSSSVKLQEKLRTSKETERTTSPANVNSREAKQCIHVTMALTRKREQLTPRATSSTVTTSSVKPQLPQLQVPTFTGDCQAWPEFKQLFPSIV</sequence>
<evidence type="ECO:0000313" key="2">
    <source>
        <dbReference type="EMBL" id="KAK0176898.1"/>
    </source>
</evidence>
<feature type="compositionally biased region" description="Low complexity" evidence="1">
    <location>
        <begin position="97"/>
        <end position="106"/>
    </location>
</feature>
<accession>A0AA39FW99</accession>
<dbReference type="EMBL" id="JAQQBS010000001">
    <property type="protein sequence ID" value="KAK0176898.1"/>
    <property type="molecule type" value="Genomic_DNA"/>
</dbReference>
<name>A0AA39FW99_9HYME</name>
<reference evidence="2" key="1">
    <citation type="journal article" date="2023" name="bioRxiv">
        <title>Scaffold-level genome assemblies of two parasitoid biocontrol wasps reveal the parthenogenesis mechanism and an associated novel virus.</title>
        <authorList>
            <person name="Inwood S."/>
            <person name="Skelly J."/>
            <person name="Guhlin J."/>
            <person name="Harrop T."/>
            <person name="Goldson S."/>
            <person name="Dearden P."/>
        </authorList>
    </citation>
    <scope>NUCLEOTIDE SEQUENCE</scope>
    <source>
        <strain evidence="2">Irish</strain>
        <tissue evidence="2">Whole body</tissue>
    </source>
</reference>
<feature type="compositionally biased region" description="Basic and acidic residues" evidence="1">
    <location>
        <begin position="1"/>
        <end position="12"/>
    </location>
</feature>
<feature type="region of interest" description="Disordered" evidence="1">
    <location>
        <begin position="1"/>
        <end position="75"/>
    </location>
</feature>
<dbReference type="Proteomes" id="UP001168990">
    <property type="component" value="Unassembled WGS sequence"/>
</dbReference>
<evidence type="ECO:0000313" key="3">
    <source>
        <dbReference type="Proteomes" id="UP001168990"/>
    </source>
</evidence>
<protein>
    <submittedName>
        <fullName evidence="2">Uncharacterized protein</fullName>
    </submittedName>
</protein>
<organism evidence="2 3">
    <name type="scientific">Microctonus aethiopoides</name>
    <dbReference type="NCBI Taxonomy" id="144406"/>
    <lineage>
        <taxon>Eukaryota</taxon>
        <taxon>Metazoa</taxon>
        <taxon>Ecdysozoa</taxon>
        <taxon>Arthropoda</taxon>
        <taxon>Hexapoda</taxon>
        <taxon>Insecta</taxon>
        <taxon>Pterygota</taxon>
        <taxon>Neoptera</taxon>
        <taxon>Endopterygota</taxon>
        <taxon>Hymenoptera</taxon>
        <taxon>Apocrita</taxon>
        <taxon>Ichneumonoidea</taxon>
        <taxon>Braconidae</taxon>
        <taxon>Euphorinae</taxon>
        <taxon>Microctonus</taxon>
    </lineage>
</organism>
<comment type="caution">
    <text evidence="2">The sequence shown here is derived from an EMBL/GenBank/DDBJ whole genome shotgun (WGS) entry which is preliminary data.</text>
</comment>
<dbReference type="AlphaFoldDB" id="A0AA39FW99"/>
<keyword evidence="3" id="KW-1185">Reference proteome</keyword>
<reference evidence="2" key="2">
    <citation type="submission" date="2023-03" db="EMBL/GenBank/DDBJ databases">
        <authorList>
            <person name="Inwood S.N."/>
            <person name="Skelly J.G."/>
            <person name="Guhlin J."/>
            <person name="Harrop T.W.R."/>
            <person name="Goldson S.G."/>
            <person name="Dearden P.K."/>
        </authorList>
    </citation>
    <scope>NUCLEOTIDE SEQUENCE</scope>
    <source>
        <strain evidence="2">Irish</strain>
        <tissue evidence="2">Whole body</tissue>
    </source>
</reference>
<evidence type="ECO:0000256" key="1">
    <source>
        <dbReference type="SAM" id="MobiDB-lite"/>
    </source>
</evidence>
<feature type="region of interest" description="Disordered" evidence="1">
    <location>
        <begin position="88"/>
        <end position="107"/>
    </location>
</feature>
<gene>
    <name evidence="2" type="ORF">PV328_000996</name>
</gene>
<proteinExistence type="predicted"/>
<feature type="compositionally biased region" description="Basic and acidic residues" evidence="1">
    <location>
        <begin position="51"/>
        <end position="63"/>
    </location>
</feature>